<keyword evidence="4 8" id="KW-0547">Nucleotide-binding</keyword>
<evidence type="ECO:0000256" key="1">
    <source>
        <dbReference type="ARBA" id="ARBA00010899"/>
    </source>
</evidence>
<dbReference type="Pfam" id="PF00225">
    <property type="entry name" value="Kinesin"/>
    <property type="match status" value="1"/>
</dbReference>
<dbReference type="Proteomes" id="UP000825935">
    <property type="component" value="Chromosome 5"/>
</dbReference>
<dbReference type="Gene3D" id="3.40.850.10">
    <property type="entry name" value="Kinesin motor domain"/>
    <property type="match status" value="1"/>
</dbReference>
<evidence type="ECO:0000313" key="13">
    <source>
        <dbReference type="Proteomes" id="UP000825935"/>
    </source>
</evidence>
<dbReference type="Pfam" id="PF11721">
    <property type="entry name" value="Malectin"/>
    <property type="match status" value="1"/>
</dbReference>
<comment type="caution">
    <text evidence="12">The sequence shown here is derived from an EMBL/GenBank/DDBJ whole genome shotgun (WGS) entry which is preliminary data.</text>
</comment>
<feature type="region of interest" description="Disordered" evidence="10">
    <location>
        <begin position="108"/>
        <end position="161"/>
    </location>
</feature>
<evidence type="ECO:0000256" key="8">
    <source>
        <dbReference type="PROSITE-ProRule" id="PRU00283"/>
    </source>
</evidence>
<dbReference type="PANTHER" id="PTHR47972">
    <property type="entry name" value="KINESIN-LIKE PROTEIN KLP-3"/>
    <property type="match status" value="1"/>
</dbReference>
<evidence type="ECO:0000256" key="7">
    <source>
        <dbReference type="ARBA" id="ARBA00023175"/>
    </source>
</evidence>
<dbReference type="GO" id="GO:0005524">
    <property type="term" value="F:ATP binding"/>
    <property type="evidence" value="ECO:0007669"/>
    <property type="project" value="UniProtKB-UniRule"/>
</dbReference>
<feature type="domain" description="Kinesin motor" evidence="11">
    <location>
        <begin position="558"/>
        <end position="883"/>
    </location>
</feature>
<dbReference type="GO" id="GO:0007018">
    <property type="term" value="P:microtubule-based movement"/>
    <property type="evidence" value="ECO:0007669"/>
    <property type="project" value="InterPro"/>
</dbReference>
<evidence type="ECO:0000313" key="12">
    <source>
        <dbReference type="EMBL" id="KAH7436392.1"/>
    </source>
</evidence>
<feature type="region of interest" description="Disordered" evidence="10">
    <location>
        <begin position="1144"/>
        <end position="1173"/>
    </location>
</feature>
<dbReference type="InterPro" id="IPR027417">
    <property type="entry name" value="P-loop_NTPase"/>
</dbReference>
<organism evidence="12 13">
    <name type="scientific">Ceratopteris richardii</name>
    <name type="common">Triangle waterfern</name>
    <dbReference type="NCBI Taxonomy" id="49495"/>
    <lineage>
        <taxon>Eukaryota</taxon>
        <taxon>Viridiplantae</taxon>
        <taxon>Streptophyta</taxon>
        <taxon>Embryophyta</taxon>
        <taxon>Tracheophyta</taxon>
        <taxon>Polypodiopsida</taxon>
        <taxon>Polypodiidae</taxon>
        <taxon>Polypodiales</taxon>
        <taxon>Pteridineae</taxon>
        <taxon>Pteridaceae</taxon>
        <taxon>Parkerioideae</taxon>
        <taxon>Ceratopteris</taxon>
    </lineage>
</organism>
<dbReference type="GO" id="GO:0005874">
    <property type="term" value="C:microtubule"/>
    <property type="evidence" value="ECO:0007669"/>
    <property type="project" value="UniProtKB-KW"/>
</dbReference>
<dbReference type="PANTHER" id="PTHR47972:SF23">
    <property type="entry name" value="KINESIN MOTOR DOMAIN-CONTAINING PROTEIN"/>
    <property type="match status" value="1"/>
</dbReference>
<feature type="region of interest" description="Disordered" evidence="10">
    <location>
        <begin position="936"/>
        <end position="957"/>
    </location>
</feature>
<keyword evidence="6 9" id="KW-0175">Coiled coil</keyword>
<evidence type="ECO:0000256" key="9">
    <source>
        <dbReference type="SAM" id="Coils"/>
    </source>
</evidence>
<dbReference type="CDD" id="cd01366">
    <property type="entry name" value="KISc_C_terminal"/>
    <property type="match status" value="1"/>
</dbReference>
<evidence type="ECO:0000256" key="3">
    <source>
        <dbReference type="ARBA" id="ARBA00022701"/>
    </source>
</evidence>
<comment type="similarity">
    <text evidence="1">Belongs to the TRAFAC class myosin-kinesin ATPase superfamily. Kinesin family. KIN-14 subfamily.</text>
</comment>
<dbReference type="OrthoDB" id="3176171at2759"/>
<dbReference type="FunFam" id="3.40.850.10:FF:000057">
    <property type="entry name" value="kinesin-like protein KIN-14R"/>
    <property type="match status" value="1"/>
</dbReference>
<sequence length="1323" mass="147483">MDKFSMESHCLVSSGSFGLDELCNFERDRMYASVDMHQGPITLSVQEESACHAVQGIAERETVETYPDALNDDDAIMEDVVSESNSMGPIEMSDENFQKKQIELKRMTPGFSPSCSRKSRLSSASSASSKRIRLQNSPQQSSHSSHRIRHSGSVLNEEDADDLEDEITSRCVILTDKSDSIFFKPGKDVHTVSCGYKENIIMCINAGGSSIMDTSLGADFLEDSHFLGGDVLRTEETIANSQDPVIYQTARYGNFSYFLNDIPAGDYMVDLHFAEIIFTNGPSGLRVFDVLIQDQKVIAGLDVFSLVGSNTPLIIMNIRASVKEKGLSICFQGIAGSPSLCGICIRKPESEVPVQYVGQLHKKTVFDTQEVPNDTKESHHSVMKTLEVLESSKTKVKERQNDRQKGKTRKCIQEYELKIEELKNEVHQAWLSVQDANRKNEKLQSELDCRSLHVDSLAQAVERQLYYLNDMKEQTERDKREWQSKMLQIAGEYQLLKADYLHLAKEAHEWVNSFPAIDSMTMKVQALVDELQDLKKKFVKQGQDLRLYYNQVLELKGNIRVFCRCRPLSAAEISMGAASIVEFDSTRDNELVICSNGAKKTFKFDRVFSPSNGQSDVFSDTAPVVVSVLDGYNVCIFAYGQTGTGKTYTMEGNVNDRGVNYRTLEELFQLTEKRKGQYAYTISVSVLEVYNEQIRDLLAQPLPPGQCARKLEIKQVTEGVHHVPGLTEATVQCIEEVWDVLQTGSRARAIGSTNANEHSSRSHCMLCVMVKGESLLTAECTRSKLWLVDLAGSERVAKTDVQGERLKEAQNINKSLSALGDVIHALATKSSHVPYRNSKLTHLLQDSLGGESKTLMFVQISPSELDAGETICSLNFASRVRGVELGIARKQLESADTVKYKQLTERLKQDGKLKDEALRKQDETLKAKEQALRALTEKVKESEKSRSTAESKVKEQQSLIEKLREDLKTNDSLKSMQAKEIEKARSVTECKLKEQHSLIEKLKEELKLNKSMEKDSTTERKLKEQQILIEKLQEELKSKDNVRPKSPAHVMEENLRQPLSNLMKEDNSQLEIASESSAMDICETAFIEVDEPSTKRATTTNVSPGKTRRISSKCNGPFPAMEKKATGRSGRFSMAGGNLKIAPSVPSHHPPLPPAAEAFTADGMDSTRSSCDSFEDSYADENVVPHLQQSIVVSVVSSPKSVGWKKGTAIAPSTVLRRSIPRKIHFKSPHLQPSYLKGSMQAASSSLPVADKESSQTAGAERILAVQNKRDRPEGVSKTRRISSMHPPWNGSTTVGSKGRAQRIPISNASKTPSSHRERAWNR</sequence>
<feature type="binding site" evidence="8">
    <location>
        <begin position="640"/>
        <end position="647"/>
    </location>
    <ligand>
        <name>ATP</name>
        <dbReference type="ChEBI" id="CHEBI:30616"/>
    </ligand>
</feature>
<dbReference type="GO" id="GO:0008017">
    <property type="term" value="F:microtubule binding"/>
    <property type="evidence" value="ECO:0007669"/>
    <property type="project" value="InterPro"/>
</dbReference>
<dbReference type="OMA" id="DECYQSW"/>
<dbReference type="InterPro" id="IPR021720">
    <property type="entry name" value="Malectin_dom"/>
</dbReference>
<keyword evidence="2" id="KW-0934">Plastid</keyword>
<evidence type="ECO:0000256" key="5">
    <source>
        <dbReference type="ARBA" id="ARBA00022840"/>
    </source>
</evidence>
<dbReference type="Gene3D" id="2.60.120.430">
    <property type="entry name" value="Galactose-binding lectin"/>
    <property type="match status" value="1"/>
</dbReference>
<evidence type="ECO:0000256" key="10">
    <source>
        <dbReference type="SAM" id="MobiDB-lite"/>
    </source>
</evidence>
<dbReference type="PRINTS" id="PR00380">
    <property type="entry name" value="KINESINHEAVY"/>
</dbReference>
<evidence type="ECO:0000259" key="11">
    <source>
        <dbReference type="PROSITE" id="PS50067"/>
    </source>
</evidence>
<feature type="compositionally biased region" description="Low complexity" evidence="10">
    <location>
        <begin position="112"/>
        <end position="143"/>
    </location>
</feature>
<evidence type="ECO:0000256" key="4">
    <source>
        <dbReference type="ARBA" id="ARBA00022741"/>
    </source>
</evidence>
<dbReference type="GO" id="GO:0003777">
    <property type="term" value="F:microtubule motor activity"/>
    <property type="evidence" value="ECO:0007669"/>
    <property type="project" value="InterPro"/>
</dbReference>
<keyword evidence="13" id="KW-1185">Reference proteome</keyword>
<dbReference type="EMBL" id="CM035410">
    <property type="protein sequence ID" value="KAH7436392.1"/>
    <property type="molecule type" value="Genomic_DNA"/>
</dbReference>
<gene>
    <name evidence="12" type="ORF">KP509_05G018100</name>
</gene>
<keyword evidence="5 8" id="KW-0067">ATP-binding</keyword>
<accession>A0A8T2ULT1</accession>
<keyword evidence="3" id="KW-0493">Microtubule</keyword>
<dbReference type="SMART" id="SM00129">
    <property type="entry name" value="KISc"/>
    <property type="match status" value="1"/>
</dbReference>
<protein>
    <recommendedName>
        <fullName evidence="11">Kinesin motor domain-containing protein</fullName>
    </recommendedName>
</protein>
<feature type="region of interest" description="Disordered" evidence="10">
    <location>
        <begin position="1268"/>
        <end position="1323"/>
    </location>
</feature>
<keyword evidence="2" id="KW-0150">Chloroplast</keyword>
<dbReference type="InterPro" id="IPR027640">
    <property type="entry name" value="Kinesin-like_fam"/>
</dbReference>
<dbReference type="InterPro" id="IPR001752">
    <property type="entry name" value="Kinesin_motor_dom"/>
</dbReference>
<feature type="coiled-coil region" evidence="9">
    <location>
        <begin position="1015"/>
        <end position="1042"/>
    </location>
</feature>
<dbReference type="InterPro" id="IPR036961">
    <property type="entry name" value="Kinesin_motor_dom_sf"/>
</dbReference>
<keyword evidence="7 8" id="KW-0505">Motor protein</keyword>
<dbReference type="InterPro" id="IPR019821">
    <property type="entry name" value="Kinesin_motor_CS"/>
</dbReference>
<feature type="region of interest" description="Disordered" evidence="10">
    <location>
        <begin position="1093"/>
        <end position="1120"/>
    </location>
</feature>
<reference evidence="12" key="1">
    <citation type="submission" date="2021-08" db="EMBL/GenBank/DDBJ databases">
        <title>WGS assembly of Ceratopteris richardii.</title>
        <authorList>
            <person name="Marchant D.B."/>
            <person name="Chen G."/>
            <person name="Jenkins J."/>
            <person name="Shu S."/>
            <person name="Leebens-Mack J."/>
            <person name="Grimwood J."/>
            <person name="Schmutz J."/>
            <person name="Soltis P."/>
            <person name="Soltis D."/>
            <person name="Chen Z.-H."/>
        </authorList>
    </citation>
    <scope>NUCLEOTIDE SEQUENCE</scope>
    <source>
        <strain evidence="12">Whitten #5841</strain>
        <tissue evidence="12">Leaf</tissue>
    </source>
</reference>
<dbReference type="PROSITE" id="PS50067">
    <property type="entry name" value="KINESIN_MOTOR_2"/>
    <property type="match status" value="1"/>
</dbReference>
<name>A0A8T2ULT1_CERRI</name>
<proteinExistence type="inferred from homology"/>
<feature type="compositionally biased region" description="Basic and acidic residues" evidence="10">
    <location>
        <begin position="1268"/>
        <end position="1277"/>
    </location>
</feature>
<dbReference type="PROSITE" id="PS00411">
    <property type="entry name" value="KINESIN_MOTOR_1"/>
    <property type="match status" value="1"/>
</dbReference>
<evidence type="ECO:0000256" key="6">
    <source>
        <dbReference type="ARBA" id="ARBA00023054"/>
    </source>
</evidence>
<dbReference type="SUPFAM" id="SSF52540">
    <property type="entry name" value="P-loop containing nucleoside triphosphate hydrolases"/>
    <property type="match status" value="1"/>
</dbReference>
<evidence type="ECO:0000256" key="2">
    <source>
        <dbReference type="ARBA" id="ARBA00022528"/>
    </source>
</evidence>
<feature type="compositionally biased region" description="Polar residues" evidence="10">
    <location>
        <begin position="1095"/>
        <end position="1104"/>
    </location>
</feature>